<name>A0ABP0H6K5_9DINO</name>
<evidence type="ECO:0000313" key="4">
    <source>
        <dbReference type="Proteomes" id="UP001642464"/>
    </source>
</evidence>
<keyword evidence="4" id="KW-1185">Reference proteome</keyword>
<evidence type="ECO:0000256" key="2">
    <source>
        <dbReference type="SAM" id="MobiDB-lite"/>
    </source>
</evidence>
<organism evidence="3 4">
    <name type="scientific">Durusdinium trenchii</name>
    <dbReference type="NCBI Taxonomy" id="1381693"/>
    <lineage>
        <taxon>Eukaryota</taxon>
        <taxon>Sar</taxon>
        <taxon>Alveolata</taxon>
        <taxon>Dinophyceae</taxon>
        <taxon>Suessiales</taxon>
        <taxon>Symbiodiniaceae</taxon>
        <taxon>Durusdinium</taxon>
    </lineage>
</organism>
<keyword evidence="1" id="KW-0175">Coiled coil</keyword>
<evidence type="ECO:0000256" key="1">
    <source>
        <dbReference type="SAM" id="Coils"/>
    </source>
</evidence>
<feature type="region of interest" description="Disordered" evidence="2">
    <location>
        <begin position="1"/>
        <end position="32"/>
    </location>
</feature>
<sequence>MGKKGKDAAPEVVEDPPEEEERETAPELPPEAASKILQDLDWEVCVMPAQKQRYFYSKSRRQARYQPPYHSILGLEEAKYQDLTKDELWKAFYLKRQVYKKPFPDGALSEELKDPKDQVDWSLILESFQVLSQHEARSVYEQRNLVPHAQLELIGLVVMHEQRLVDEAERRAKEEKAAREAAEAE</sequence>
<reference evidence="3 4" key="1">
    <citation type="submission" date="2024-02" db="EMBL/GenBank/DDBJ databases">
        <authorList>
            <person name="Chen Y."/>
            <person name="Shah S."/>
            <person name="Dougan E. K."/>
            <person name="Thang M."/>
            <person name="Chan C."/>
        </authorList>
    </citation>
    <scope>NUCLEOTIDE SEQUENCE [LARGE SCALE GENOMIC DNA]</scope>
</reference>
<accession>A0ABP0H6K5</accession>
<gene>
    <name evidence="3" type="ORF">SCF082_LOCUS9</name>
</gene>
<dbReference type="Proteomes" id="UP001642464">
    <property type="component" value="Unassembled WGS sequence"/>
</dbReference>
<proteinExistence type="predicted"/>
<protein>
    <submittedName>
        <fullName evidence="3">Uncharacterized protein</fullName>
    </submittedName>
</protein>
<feature type="compositionally biased region" description="Acidic residues" evidence="2">
    <location>
        <begin position="12"/>
        <end position="22"/>
    </location>
</feature>
<evidence type="ECO:0000313" key="3">
    <source>
        <dbReference type="EMBL" id="CAK8985131.1"/>
    </source>
</evidence>
<comment type="caution">
    <text evidence="3">The sequence shown here is derived from an EMBL/GenBank/DDBJ whole genome shotgun (WGS) entry which is preliminary data.</text>
</comment>
<dbReference type="EMBL" id="CAXAMM010000001">
    <property type="protein sequence ID" value="CAK8985131.1"/>
    <property type="molecule type" value="Genomic_DNA"/>
</dbReference>
<feature type="coiled-coil region" evidence="1">
    <location>
        <begin position="158"/>
        <end position="185"/>
    </location>
</feature>